<comment type="caution">
    <text evidence="1">The sequence shown here is derived from an EMBL/GenBank/DDBJ whole genome shotgun (WGS) entry which is preliminary data.</text>
</comment>
<accession>A0A367YIK2</accession>
<protein>
    <submittedName>
        <fullName evidence="1">Uncharacterized protein</fullName>
    </submittedName>
</protein>
<dbReference type="EMBL" id="QLNQ01000020">
    <property type="protein sequence ID" value="RCK65684.1"/>
    <property type="molecule type" value="Genomic_DNA"/>
</dbReference>
<evidence type="ECO:0000313" key="2">
    <source>
        <dbReference type="Proteomes" id="UP000253472"/>
    </source>
</evidence>
<evidence type="ECO:0000313" key="1">
    <source>
        <dbReference type="EMBL" id="RCK65684.1"/>
    </source>
</evidence>
<dbReference type="AlphaFoldDB" id="A0A367YIK2"/>
<dbReference type="OrthoDB" id="10542766at2759"/>
<organism evidence="1 2">
    <name type="scientific">Candida viswanathii</name>
    <dbReference type="NCBI Taxonomy" id="5486"/>
    <lineage>
        <taxon>Eukaryota</taxon>
        <taxon>Fungi</taxon>
        <taxon>Dikarya</taxon>
        <taxon>Ascomycota</taxon>
        <taxon>Saccharomycotina</taxon>
        <taxon>Pichiomycetes</taxon>
        <taxon>Debaryomycetaceae</taxon>
        <taxon>Candida/Lodderomyces clade</taxon>
        <taxon>Candida</taxon>
    </lineage>
</organism>
<name>A0A367YIK2_9ASCO</name>
<keyword evidence="2" id="KW-1185">Reference proteome</keyword>
<sequence>MLRIFTYDKQPLPIHNERFAYISVKDDSDIDDALKQKPPDFSEWVDLPLYLENFAVVHRGFVELRSIFSPGKFTVVEPEELIKPVLPCRVPEVLRLLPS</sequence>
<gene>
    <name evidence="1" type="ORF">Cantr_01100</name>
</gene>
<reference evidence="1 2" key="1">
    <citation type="submission" date="2018-06" db="EMBL/GenBank/DDBJ databases">
        <title>Whole genome sequencing of Candida tropicalis (genome annotated by CSBL at Korea University).</title>
        <authorList>
            <person name="Ahn J."/>
        </authorList>
    </citation>
    <scope>NUCLEOTIDE SEQUENCE [LARGE SCALE GENOMIC DNA]</scope>
    <source>
        <strain evidence="1 2">ATCC 20962</strain>
    </source>
</reference>
<proteinExistence type="predicted"/>
<dbReference type="Proteomes" id="UP000253472">
    <property type="component" value="Unassembled WGS sequence"/>
</dbReference>